<evidence type="ECO:0000313" key="1">
    <source>
        <dbReference type="EMBL" id="MDO3680678.1"/>
    </source>
</evidence>
<keyword evidence="2" id="KW-1185">Reference proteome</keyword>
<proteinExistence type="predicted"/>
<accession>A0ABT8VI95</accession>
<name>A0ABT8VI95_9BACL</name>
<protein>
    <submittedName>
        <fullName evidence="1">Uncharacterized protein</fullName>
    </submittedName>
</protein>
<reference evidence="1" key="1">
    <citation type="submission" date="2023-07" db="EMBL/GenBank/DDBJ databases">
        <authorList>
            <person name="Aktuganov G."/>
            <person name="Boyko T."/>
            <person name="Delegan Y."/>
            <person name="Galimzianova N."/>
            <person name="Gilvanova E."/>
            <person name="Korobov V."/>
            <person name="Kuzmina L."/>
            <person name="Melentiev A."/>
            <person name="Milman P."/>
            <person name="Ryabova A."/>
            <person name="Stupak E."/>
            <person name="Yasakov T."/>
            <person name="Zharikova N."/>
            <person name="Zhurenko E."/>
        </authorList>
    </citation>
    <scope>NUCLEOTIDE SEQUENCE</scope>
    <source>
        <strain evidence="1">IB-739</strain>
    </source>
</reference>
<dbReference type="RefSeq" id="WP_302880889.1">
    <property type="nucleotide sequence ID" value="NZ_JAUMKJ010000044.1"/>
</dbReference>
<gene>
    <name evidence="1" type="ORF">Q3C12_27070</name>
</gene>
<dbReference type="EMBL" id="JAUMKJ010000044">
    <property type="protein sequence ID" value="MDO3680678.1"/>
    <property type="molecule type" value="Genomic_DNA"/>
</dbReference>
<sequence length="229" mass="26210">MLYVITIGNIMYKHDCHPIPAGTLLEVEERDRDQYQVIRGHYERVSIEKSRCVLAPLYQELSLLRGIIDQGNDIKLHEKALFEALEVIAELKRDITKEQNKDWPEIPLEVAEALIVCADAGISKYNVLPLTEVIGQLFRDYDQRTLDALKVIREYNKTAAGAEKIFKALANGYRIEMSGPAQQASLDNRLKLGIHQIFEQFALELNKRDEELSDRIASFVKQVYAEHNA</sequence>
<evidence type="ECO:0000313" key="2">
    <source>
        <dbReference type="Proteomes" id="UP001168883"/>
    </source>
</evidence>
<comment type="caution">
    <text evidence="1">The sequence shown here is derived from an EMBL/GenBank/DDBJ whole genome shotgun (WGS) entry which is preliminary data.</text>
</comment>
<dbReference type="Proteomes" id="UP001168883">
    <property type="component" value="Unassembled WGS sequence"/>
</dbReference>
<organism evidence="1 2">
    <name type="scientific">Paenibacillus ehimensis</name>
    <dbReference type="NCBI Taxonomy" id="79264"/>
    <lineage>
        <taxon>Bacteria</taxon>
        <taxon>Bacillati</taxon>
        <taxon>Bacillota</taxon>
        <taxon>Bacilli</taxon>
        <taxon>Bacillales</taxon>
        <taxon>Paenibacillaceae</taxon>
        <taxon>Paenibacillus</taxon>
    </lineage>
</organism>